<feature type="domain" description="Alpha-macroglobulin-like TED" evidence="7">
    <location>
        <begin position="11"/>
        <end position="311"/>
    </location>
</feature>
<reference evidence="8" key="1">
    <citation type="submission" date="2020-10" db="EMBL/GenBank/DDBJ databases">
        <title>Catharus ustulatus (Swainson's thrush) genome, bCatUst1, primary haplotype v2.</title>
        <authorList>
            <person name="Delmore K."/>
            <person name="Vafadar M."/>
            <person name="Formenti G."/>
            <person name="Chow W."/>
            <person name="Pelan S."/>
            <person name="Howe K."/>
            <person name="Rhie A."/>
            <person name="Mountcastle J."/>
            <person name="Haase B."/>
            <person name="Fedrigo O."/>
            <person name="Jarvis E.D."/>
        </authorList>
    </citation>
    <scope>NUCLEOTIDE SEQUENCE [LARGE SCALE GENOMIC DNA]</scope>
</reference>
<dbReference type="SUPFAM" id="SSF48239">
    <property type="entry name" value="Terpenoid cyclases/Protein prenyltransferases"/>
    <property type="match status" value="1"/>
</dbReference>
<dbReference type="PANTHER" id="PTHR11412:SF182">
    <property type="entry name" value="ALPHA-2-MACROGLOBULIN-LIKE PROTEIN 1"/>
    <property type="match status" value="1"/>
</dbReference>
<name>A0A8C3TR42_CATUS</name>
<evidence type="ECO:0000259" key="7">
    <source>
        <dbReference type="Pfam" id="PF07678"/>
    </source>
</evidence>
<organism evidence="8 9">
    <name type="scientific">Catharus ustulatus</name>
    <name type="common">Russet-backed thrush</name>
    <name type="synonym">Hylocichla ustulatus</name>
    <dbReference type="NCBI Taxonomy" id="91951"/>
    <lineage>
        <taxon>Eukaryota</taxon>
        <taxon>Metazoa</taxon>
        <taxon>Chordata</taxon>
        <taxon>Craniata</taxon>
        <taxon>Vertebrata</taxon>
        <taxon>Euteleostomi</taxon>
        <taxon>Archelosauria</taxon>
        <taxon>Archosauria</taxon>
        <taxon>Dinosauria</taxon>
        <taxon>Saurischia</taxon>
        <taxon>Theropoda</taxon>
        <taxon>Coelurosauria</taxon>
        <taxon>Aves</taxon>
        <taxon>Neognathae</taxon>
        <taxon>Neoaves</taxon>
        <taxon>Telluraves</taxon>
        <taxon>Australaves</taxon>
        <taxon>Passeriformes</taxon>
        <taxon>Turdidae</taxon>
        <taxon>Catharus</taxon>
    </lineage>
</organism>
<reference evidence="8" key="2">
    <citation type="submission" date="2025-08" db="UniProtKB">
        <authorList>
            <consortium name="Ensembl"/>
        </authorList>
    </citation>
    <scope>IDENTIFICATION</scope>
</reference>
<proteinExistence type="inferred from homology"/>
<keyword evidence="6" id="KW-0325">Glycoprotein</keyword>
<evidence type="ECO:0000256" key="6">
    <source>
        <dbReference type="ARBA" id="ARBA00023180"/>
    </source>
</evidence>
<dbReference type="CDD" id="cd02897">
    <property type="entry name" value="A2M_2"/>
    <property type="match status" value="1"/>
</dbReference>
<protein>
    <recommendedName>
        <fullName evidence="7">Alpha-macroglobulin-like TED domain-containing protein</fullName>
    </recommendedName>
</protein>
<dbReference type="Gene3D" id="1.50.10.20">
    <property type="match status" value="1"/>
</dbReference>
<dbReference type="AlphaFoldDB" id="A0A8C3TR42"/>
<dbReference type="GO" id="GO:0005615">
    <property type="term" value="C:extracellular space"/>
    <property type="evidence" value="ECO:0007669"/>
    <property type="project" value="InterPro"/>
</dbReference>
<evidence type="ECO:0000256" key="1">
    <source>
        <dbReference type="ARBA" id="ARBA00010952"/>
    </source>
</evidence>
<sequence length="492" mass="54564">NVVEGSVRATVSVTGDLMGVALQNLDHLVQLPHGCGEQNMVLFAPIVYVLQYLEKTRQLSPEIKDRAAGFLRNGYQIQLQYQHPDGSYSEFGIKDEYGNTWLTAFVVKCFVQAKPYIYLDNQIIQAALTWLEFHQLPSGCFKNVGQLFHTFMKGGVDGEVLLAAYITAAYLESTVVRRALGCIAPALPRAASTYTQALLAYTFALAQDSQRTQELLDVLDRKAIRADGQIHWSQASSKSRTSTSPWSQPVSVDVELTAYILLALLSKPNVTESDLTTASGIMAWLTRQQNPYGGFASTQDTVVALQALAKYAALTHSTQGDAEVRVRSHGGFGKKFQVSYQNRLLVQEVALTEVPGEFLVQAHGSCCVFTRVGSHRSCCVHSHLLTLSKPKLLHLCGRRCVLTESQPGANAINLCVGGNRQNLPKYEYWKMKMFYSGPTAMCLTCTVSIESLRRSPWKIFNLNYLYFGYWDECAYFISFIHSLSGVQSSGVK</sequence>
<reference evidence="8" key="3">
    <citation type="submission" date="2025-09" db="UniProtKB">
        <authorList>
            <consortium name="Ensembl"/>
        </authorList>
    </citation>
    <scope>IDENTIFICATION</scope>
</reference>
<evidence type="ECO:0000256" key="5">
    <source>
        <dbReference type="ARBA" id="ARBA00023157"/>
    </source>
</evidence>
<dbReference type="Gene3D" id="2.60.120.1540">
    <property type="match status" value="1"/>
</dbReference>
<evidence type="ECO:0000256" key="3">
    <source>
        <dbReference type="ARBA" id="ARBA00022729"/>
    </source>
</evidence>
<keyword evidence="3" id="KW-0732">Signal</keyword>
<dbReference type="SMART" id="SM01419">
    <property type="entry name" value="Thiol-ester_cl"/>
    <property type="match status" value="1"/>
</dbReference>
<dbReference type="InterPro" id="IPR011626">
    <property type="entry name" value="Alpha-macroglobulin_TED"/>
</dbReference>
<dbReference type="GO" id="GO:0004867">
    <property type="term" value="F:serine-type endopeptidase inhibitor activity"/>
    <property type="evidence" value="ECO:0007669"/>
    <property type="project" value="UniProtKB-KW"/>
</dbReference>
<keyword evidence="5" id="KW-1015">Disulfide bond</keyword>
<evidence type="ECO:0000313" key="8">
    <source>
        <dbReference type="Ensembl" id="ENSCUSP00005002532.1"/>
    </source>
</evidence>
<comment type="similarity">
    <text evidence="1">Belongs to the protease inhibitor I39 (alpha-2-macroglobulin) family.</text>
</comment>
<evidence type="ECO:0000256" key="2">
    <source>
        <dbReference type="ARBA" id="ARBA00022690"/>
    </source>
</evidence>
<dbReference type="Pfam" id="PF07678">
    <property type="entry name" value="TED_complement"/>
    <property type="match status" value="1"/>
</dbReference>
<dbReference type="FunFam" id="1.50.10.20:FF:000001">
    <property type="entry name" value="CD109 isoform 1"/>
    <property type="match status" value="1"/>
</dbReference>
<dbReference type="Proteomes" id="UP000694563">
    <property type="component" value="Chromosome 2"/>
</dbReference>
<keyword evidence="9" id="KW-1185">Reference proteome</keyword>
<dbReference type="InterPro" id="IPR041813">
    <property type="entry name" value="A2M_TED"/>
</dbReference>
<evidence type="ECO:0000256" key="4">
    <source>
        <dbReference type="ARBA" id="ARBA00022900"/>
    </source>
</evidence>
<keyword evidence="4" id="KW-0722">Serine protease inhibitor</keyword>
<evidence type="ECO:0000313" key="9">
    <source>
        <dbReference type="Proteomes" id="UP000694563"/>
    </source>
</evidence>
<dbReference type="InterPro" id="IPR047565">
    <property type="entry name" value="Alpha-macroglob_thiol-ester_cl"/>
</dbReference>
<accession>A0A8C3TR42</accession>
<dbReference type="InterPro" id="IPR050473">
    <property type="entry name" value="A2M/Complement_sys"/>
</dbReference>
<dbReference type="InterPro" id="IPR019742">
    <property type="entry name" value="MacrogloblnA2_CS"/>
</dbReference>
<dbReference type="PROSITE" id="PS00477">
    <property type="entry name" value="ALPHA_2_MACROGLOBULIN"/>
    <property type="match status" value="1"/>
</dbReference>
<keyword evidence="2" id="KW-0646">Protease inhibitor</keyword>
<dbReference type="PANTHER" id="PTHR11412">
    <property type="entry name" value="MACROGLOBULIN / COMPLEMENT"/>
    <property type="match status" value="1"/>
</dbReference>
<dbReference type="InterPro" id="IPR008930">
    <property type="entry name" value="Terpenoid_cyclase/PrenylTrfase"/>
</dbReference>
<dbReference type="Ensembl" id="ENSCUST00005002669.1">
    <property type="protein sequence ID" value="ENSCUSP00005002532.1"/>
    <property type="gene ID" value="ENSCUSG00005001724.1"/>
</dbReference>